<dbReference type="Proteomes" id="UP001202328">
    <property type="component" value="Unassembled WGS sequence"/>
</dbReference>
<gene>
    <name evidence="2" type="ORF">MKW98_025880</name>
</gene>
<keyword evidence="3" id="KW-1185">Reference proteome</keyword>
<protein>
    <recommendedName>
        <fullName evidence="1">Polyphenol oxidase C-terminal domain-containing protein</fullName>
    </recommendedName>
</protein>
<accession>A0AAD4X3V5</accession>
<dbReference type="EMBL" id="JAJJMB010017985">
    <property type="protein sequence ID" value="KAI3832996.1"/>
    <property type="molecule type" value="Genomic_DNA"/>
</dbReference>
<evidence type="ECO:0000259" key="1">
    <source>
        <dbReference type="Pfam" id="PF12143"/>
    </source>
</evidence>
<dbReference type="PANTHER" id="PTHR36608:SF1">
    <property type="entry name" value="POLYPHENOL OXIDASE C, CHLOROPLASTIC-LIKE"/>
    <property type="match status" value="1"/>
</dbReference>
<organism evidence="2 3">
    <name type="scientific">Papaver atlanticum</name>
    <dbReference type="NCBI Taxonomy" id="357466"/>
    <lineage>
        <taxon>Eukaryota</taxon>
        <taxon>Viridiplantae</taxon>
        <taxon>Streptophyta</taxon>
        <taxon>Embryophyta</taxon>
        <taxon>Tracheophyta</taxon>
        <taxon>Spermatophyta</taxon>
        <taxon>Magnoliopsida</taxon>
        <taxon>Ranunculales</taxon>
        <taxon>Papaveraceae</taxon>
        <taxon>Papaveroideae</taxon>
        <taxon>Papaver</taxon>
    </lineage>
</organism>
<feature type="domain" description="Polyphenol oxidase C-terminal" evidence="1">
    <location>
        <begin position="107"/>
        <end position="236"/>
    </location>
</feature>
<proteinExistence type="predicted"/>
<sequence length="275" mass="29878">MSLKLPASITTSSVFHHNYVSNQTLINKVNLFPSTTQGNHIILVHNPSNQINTAKTEEEEYDHCNIINKRNLLLGLGTLFSTATVFTNQNLISIAALQHTTSSGLKPLILEKKTIQVLVRRPKKLRSKSKKGNSTTEILVVDGIEIHHDGPVKFDVYVAKAHNGVISSGLGEFAGSLVNMPFSRIGKDGIQVQGKGSLELGIGGLVRDIDAQDCDEIAVSLVPKLGEIKIENIRIEGCRNSARDVDHIGALQPLKPLRTATFASLLSPAEMHLLS</sequence>
<evidence type="ECO:0000313" key="3">
    <source>
        <dbReference type="Proteomes" id="UP001202328"/>
    </source>
</evidence>
<dbReference type="GO" id="GO:0004097">
    <property type="term" value="F:catechol oxidase activity"/>
    <property type="evidence" value="ECO:0007669"/>
    <property type="project" value="InterPro"/>
</dbReference>
<evidence type="ECO:0000313" key="2">
    <source>
        <dbReference type="EMBL" id="KAI3832996.1"/>
    </source>
</evidence>
<name>A0AAD4X3V5_9MAGN</name>
<dbReference type="InterPro" id="IPR022740">
    <property type="entry name" value="Polyphenol_oxidase_C"/>
</dbReference>
<dbReference type="PANTHER" id="PTHR36608">
    <property type="entry name" value="POLYPHENOL OXIDASE C, CHLOROPLASTIC-LIKE"/>
    <property type="match status" value="1"/>
</dbReference>
<reference evidence="2" key="1">
    <citation type="submission" date="2022-04" db="EMBL/GenBank/DDBJ databases">
        <title>A functionally conserved STORR gene fusion in Papaver species that diverged 16.8 million years ago.</title>
        <authorList>
            <person name="Catania T."/>
        </authorList>
    </citation>
    <scope>NUCLEOTIDE SEQUENCE</scope>
    <source>
        <strain evidence="2">S-188037</strain>
    </source>
</reference>
<dbReference type="Pfam" id="PF12143">
    <property type="entry name" value="PPO1_KFDV"/>
    <property type="match status" value="1"/>
</dbReference>
<comment type="caution">
    <text evidence="2">The sequence shown here is derived from an EMBL/GenBank/DDBJ whole genome shotgun (WGS) entry which is preliminary data.</text>
</comment>
<dbReference type="AlphaFoldDB" id="A0AAD4X3V5"/>